<evidence type="ECO:0000313" key="4">
    <source>
        <dbReference type="EMBL" id="MDQ9172477.1"/>
    </source>
</evidence>
<dbReference type="SUPFAM" id="SSF52172">
    <property type="entry name" value="CheY-like"/>
    <property type="match status" value="1"/>
</dbReference>
<dbReference type="PANTHER" id="PTHR44591:SF19">
    <property type="entry name" value="TWO-COMPONENT RESPONSE REGULATOR-RELATED"/>
    <property type="match status" value="1"/>
</dbReference>
<keyword evidence="1 2" id="KW-0597">Phosphoprotein</keyword>
<dbReference type="Gene3D" id="3.40.50.2300">
    <property type="match status" value="1"/>
</dbReference>
<comment type="caution">
    <text evidence="4">The sequence shown here is derived from an EMBL/GenBank/DDBJ whole genome shotgun (WGS) entry which is preliminary data.</text>
</comment>
<name>A0ABU1BU24_9BURK</name>
<gene>
    <name evidence="4" type="ORF">Q8A64_18915</name>
</gene>
<dbReference type="InterPro" id="IPR001789">
    <property type="entry name" value="Sig_transdc_resp-reg_receiver"/>
</dbReference>
<proteinExistence type="predicted"/>
<protein>
    <submittedName>
        <fullName evidence="4">Response regulator</fullName>
    </submittedName>
</protein>
<feature type="modified residue" description="4-aspartylphosphate" evidence="2">
    <location>
        <position position="59"/>
    </location>
</feature>
<reference evidence="4 5" key="1">
    <citation type="submission" date="2023-08" db="EMBL/GenBank/DDBJ databases">
        <title>Oxalobacteraceae gen .nov., isolated from river sludge outside the plant.</title>
        <authorList>
            <person name="Zhao S.Y."/>
        </authorList>
    </citation>
    <scope>NUCLEOTIDE SEQUENCE [LARGE SCALE GENOMIC DNA]</scope>
    <source>
        <strain evidence="4 5">R-40</strain>
    </source>
</reference>
<dbReference type="Pfam" id="PF00072">
    <property type="entry name" value="Response_reg"/>
    <property type="match status" value="1"/>
</dbReference>
<dbReference type="EMBL" id="JAUYVH010000030">
    <property type="protein sequence ID" value="MDQ9172477.1"/>
    <property type="molecule type" value="Genomic_DNA"/>
</dbReference>
<dbReference type="RefSeq" id="WP_338438546.1">
    <property type="nucleotide sequence ID" value="NZ_JAUYVH010000030.1"/>
</dbReference>
<dbReference type="PROSITE" id="PS50110">
    <property type="entry name" value="RESPONSE_REGULATORY"/>
    <property type="match status" value="1"/>
</dbReference>
<feature type="domain" description="Response regulatory" evidence="3">
    <location>
        <begin position="10"/>
        <end position="121"/>
    </location>
</feature>
<dbReference type="InterPro" id="IPR050595">
    <property type="entry name" value="Bact_response_regulator"/>
</dbReference>
<dbReference type="Proteomes" id="UP001225596">
    <property type="component" value="Unassembled WGS sequence"/>
</dbReference>
<organism evidence="4 5">
    <name type="scientific">Keguizhuia sedimenti</name>
    <dbReference type="NCBI Taxonomy" id="3064264"/>
    <lineage>
        <taxon>Bacteria</taxon>
        <taxon>Pseudomonadati</taxon>
        <taxon>Pseudomonadota</taxon>
        <taxon>Betaproteobacteria</taxon>
        <taxon>Burkholderiales</taxon>
        <taxon>Oxalobacteraceae</taxon>
        <taxon>Keguizhuia</taxon>
    </lineage>
</organism>
<evidence type="ECO:0000313" key="5">
    <source>
        <dbReference type="Proteomes" id="UP001225596"/>
    </source>
</evidence>
<evidence type="ECO:0000256" key="1">
    <source>
        <dbReference type="ARBA" id="ARBA00022553"/>
    </source>
</evidence>
<evidence type="ECO:0000256" key="2">
    <source>
        <dbReference type="PROSITE-ProRule" id="PRU00169"/>
    </source>
</evidence>
<evidence type="ECO:0000259" key="3">
    <source>
        <dbReference type="PROSITE" id="PS50110"/>
    </source>
</evidence>
<sequence>MIVALYRMPHILLVDEKTSLLSLLRQDLERNGYQVTVAFDPLAALDAIRKKSIDAVVADLCMPGMNGEELLPQLRHYRPALLGILVSGYTRNFTWDMDSQTRLLSKPIGGHELVRSIEDMLDIRLAA</sequence>
<dbReference type="InterPro" id="IPR011006">
    <property type="entry name" value="CheY-like_superfamily"/>
</dbReference>
<dbReference type="SMART" id="SM00448">
    <property type="entry name" value="REC"/>
    <property type="match status" value="1"/>
</dbReference>
<keyword evidence="5" id="KW-1185">Reference proteome</keyword>
<dbReference type="PANTHER" id="PTHR44591">
    <property type="entry name" value="STRESS RESPONSE REGULATOR PROTEIN 1"/>
    <property type="match status" value="1"/>
</dbReference>
<accession>A0ABU1BU24</accession>